<evidence type="ECO:0000256" key="3">
    <source>
        <dbReference type="ARBA" id="ARBA00022692"/>
    </source>
</evidence>
<evidence type="ECO:0000256" key="2">
    <source>
        <dbReference type="ARBA" id="ARBA00022475"/>
    </source>
</evidence>
<evidence type="ECO:0000256" key="4">
    <source>
        <dbReference type="ARBA" id="ARBA00022989"/>
    </source>
</evidence>
<keyword evidence="5 6" id="KW-0472">Membrane</keyword>
<feature type="transmembrane region" description="Helical" evidence="6">
    <location>
        <begin position="60"/>
        <end position="79"/>
    </location>
</feature>
<dbReference type="RefSeq" id="WP_058298597.1">
    <property type="nucleotide sequence ID" value="NZ_FMAU01000002.1"/>
</dbReference>
<dbReference type="AlphaFoldDB" id="A0A0V8HJ82"/>
<reference evidence="8" key="1">
    <citation type="submission" date="2016-08" db="EMBL/GenBank/DDBJ databases">
        <authorList>
            <person name="Varghese N."/>
            <person name="Submissions Spin"/>
        </authorList>
    </citation>
    <scope>NUCLEOTIDE SEQUENCE [LARGE SCALE GENOMIC DNA]</scope>
    <source>
        <strain evidence="8">SGD-1123</strain>
    </source>
</reference>
<keyword evidence="3 6" id="KW-0812">Transmembrane</keyword>
<accession>A0A0V8HJ82</accession>
<proteinExistence type="predicted"/>
<dbReference type="Proteomes" id="UP000181997">
    <property type="component" value="Unassembled WGS sequence"/>
</dbReference>
<organism evidence="7 8">
    <name type="scientific">[Bacillus] enclensis</name>
    <dbReference type="NCBI Taxonomy" id="1402860"/>
    <lineage>
        <taxon>Bacteria</taxon>
        <taxon>Bacillati</taxon>
        <taxon>Bacillota</taxon>
        <taxon>Bacilli</taxon>
        <taxon>Bacillales</taxon>
        <taxon>Bacillaceae</taxon>
        <taxon>Rossellomorea</taxon>
    </lineage>
</organism>
<keyword evidence="8" id="KW-1185">Reference proteome</keyword>
<keyword evidence="2" id="KW-1003">Cell membrane</keyword>
<evidence type="ECO:0000256" key="5">
    <source>
        <dbReference type="ARBA" id="ARBA00023136"/>
    </source>
</evidence>
<evidence type="ECO:0000313" key="8">
    <source>
        <dbReference type="Proteomes" id="UP000181997"/>
    </source>
</evidence>
<sequence length="124" mass="14108">MIRVFIQIMILCLFNEAGKWFAAFFHIPIPGSIIGMLILFILLVTGVFKEKLLIEGANFFLKYFSFFFLPLSVSAIALGPYLSSYGWNLILILIISVFAGFAATSSWVQGYIHMREKNLYDSNH</sequence>
<keyword evidence="4 6" id="KW-1133">Transmembrane helix</keyword>
<feature type="transmembrane region" description="Helical" evidence="6">
    <location>
        <begin position="29"/>
        <end position="48"/>
    </location>
</feature>
<evidence type="ECO:0000256" key="1">
    <source>
        <dbReference type="ARBA" id="ARBA00004651"/>
    </source>
</evidence>
<dbReference type="PANTHER" id="PTHR33931">
    <property type="entry name" value="HOLIN-LIKE PROTEIN CIDA-RELATED"/>
    <property type="match status" value="1"/>
</dbReference>
<name>A0A0V8HJ82_9BACI</name>
<protein>
    <submittedName>
        <fullName evidence="7">Holin-like protein</fullName>
    </submittedName>
</protein>
<dbReference type="Pfam" id="PF03788">
    <property type="entry name" value="LrgA"/>
    <property type="match status" value="1"/>
</dbReference>
<dbReference type="EMBL" id="FMAU01000002">
    <property type="protein sequence ID" value="SCC09696.1"/>
    <property type="molecule type" value="Genomic_DNA"/>
</dbReference>
<dbReference type="OrthoDB" id="3176438at2"/>
<feature type="transmembrane region" description="Helical" evidence="6">
    <location>
        <begin position="85"/>
        <end position="108"/>
    </location>
</feature>
<dbReference type="PANTHER" id="PTHR33931:SF2">
    <property type="entry name" value="HOLIN-LIKE PROTEIN CIDA"/>
    <property type="match status" value="1"/>
</dbReference>
<evidence type="ECO:0000313" key="7">
    <source>
        <dbReference type="EMBL" id="SCC09696.1"/>
    </source>
</evidence>
<comment type="subcellular location">
    <subcellularLocation>
        <location evidence="1">Cell membrane</location>
        <topology evidence="1">Multi-pass membrane protein</topology>
    </subcellularLocation>
</comment>
<dbReference type="InterPro" id="IPR005538">
    <property type="entry name" value="LrgA/CidA"/>
</dbReference>
<gene>
    <name evidence="7" type="ORF">GA0061094_2463</name>
</gene>
<dbReference type="GO" id="GO:0005886">
    <property type="term" value="C:plasma membrane"/>
    <property type="evidence" value="ECO:0007669"/>
    <property type="project" value="UniProtKB-SubCell"/>
</dbReference>
<evidence type="ECO:0000256" key="6">
    <source>
        <dbReference type="SAM" id="Phobius"/>
    </source>
</evidence>